<accession>A0A813SWS6</accession>
<protein>
    <submittedName>
        <fullName evidence="2">Uncharacterized protein</fullName>
    </submittedName>
</protein>
<dbReference type="EMBL" id="CAJNOC010000817">
    <property type="protein sequence ID" value="CAF0806467.1"/>
    <property type="molecule type" value="Genomic_DNA"/>
</dbReference>
<comment type="caution">
    <text evidence="2">The sequence shown here is derived from an EMBL/GenBank/DDBJ whole genome shotgun (WGS) entry which is preliminary data.</text>
</comment>
<sequence length="567" mass="65557">MPEIKIKNEKSLNKYTDLMKNIINIQEKKAKLENEDRKVVANLLKTTSNLTKQLKNSSPSSFNQNSHLNKIKTPSLLNKKMAQKFTKVKDQPSKAILKNARSIENLKKIEHETRPLKKKENSNELRSKSAEFISATRRKIPNNFKTINWNDLQSLIHLHFSNQPGQNCPIPQSIQNELEKKFCEMKNEIDKLKLKLSAQKQVDSNDEKLEKKNHGEKNDVVEGLNVIISGYTDKLSHINKQVINFKNQESSKKIIPQNETKLNSSQNHKEIAETPFASNQSYINQLETELSAYKEKCKFLELSLEEKTKQVDEYLVHFKELSENVNMLISEIERKDEKNKENNQIQSISVNLTESKSINKILQNLEKFEKVLQVHQQESEASNTIKKNNLNIIKKNKDCSTTDTLIDADSSFAEFAESLKRSNFNSHEFNQQLNYFNKLNSNFPLPIINRGLANHYIQDRFSAFNKPAFLSENKNNFANFQSRALGVSTNLKNQFNAFYDDEDEEEKIVFSMEDLSITTIQTSNNTSESAESLLLLKNVQDDEFQKDLNILDEKILKVKKMIDSMKN</sequence>
<keyword evidence="1" id="KW-0175">Coiled coil</keyword>
<evidence type="ECO:0000313" key="3">
    <source>
        <dbReference type="Proteomes" id="UP000663879"/>
    </source>
</evidence>
<organism evidence="2 3">
    <name type="scientific">Brachionus calyciflorus</name>
    <dbReference type="NCBI Taxonomy" id="104777"/>
    <lineage>
        <taxon>Eukaryota</taxon>
        <taxon>Metazoa</taxon>
        <taxon>Spiralia</taxon>
        <taxon>Gnathifera</taxon>
        <taxon>Rotifera</taxon>
        <taxon>Eurotatoria</taxon>
        <taxon>Monogononta</taxon>
        <taxon>Pseudotrocha</taxon>
        <taxon>Ploima</taxon>
        <taxon>Brachionidae</taxon>
        <taxon>Brachionus</taxon>
    </lineage>
</organism>
<gene>
    <name evidence="2" type="ORF">OXX778_LOCUS6744</name>
</gene>
<dbReference type="Proteomes" id="UP000663879">
    <property type="component" value="Unassembled WGS sequence"/>
</dbReference>
<name>A0A813SWS6_9BILA</name>
<keyword evidence="3" id="KW-1185">Reference proteome</keyword>
<proteinExistence type="predicted"/>
<evidence type="ECO:0000313" key="2">
    <source>
        <dbReference type="EMBL" id="CAF0806467.1"/>
    </source>
</evidence>
<evidence type="ECO:0000256" key="1">
    <source>
        <dbReference type="SAM" id="Coils"/>
    </source>
</evidence>
<reference evidence="2" key="1">
    <citation type="submission" date="2021-02" db="EMBL/GenBank/DDBJ databases">
        <authorList>
            <person name="Nowell W R."/>
        </authorList>
    </citation>
    <scope>NUCLEOTIDE SEQUENCE</scope>
    <source>
        <strain evidence="2">Ploen Becks lab</strain>
    </source>
</reference>
<feature type="coiled-coil region" evidence="1">
    <location>
        <begin position="283"/>
        <end position="378"/>
    </location>
</feature>
<dbReference type="AlphaFoldDB" id="A0A813SWS6"/>